<keyword evidence="1" id="KW-0418">Kinase</keyword>
<protein>
    <submittedName>
        <fullName evidence="1">Phosphoglycerate kinase</fullName>
    </submittedName>
</protein>
<reference evidence="1 2" key="1">
    <citation type="submission" date="2017-01" db="EMBL/GenBank/DDBJ databases">
        <title>New insights into the genetic diversity of Chromobacterium isolated from tropical freshwater lake.</title>
        <authorList>
            <person name="Santos A.B."/>
            <person name="Nascimento A.M."/>
            <person name="Da Silva P.C."/>
        </authorList>
    </citation>
    <scope>NUCLEOTIDE SEQUENCE [LARGE SCALE GENOMIC DNA]</scope>
    <source>
        <strain evidence="1 2">56AF</strain>
    </source>
</reference>
<comment type="caution">
    <text evidence="1">The sequence shown here is derived from an EMBL/GenBank/DDBJ whole genome shotgun (WGS) entry which is preliminary data.</text>
</comment>
<dbReference type="GO" id="GO:0016301">
    <property type="term" value="F:kinase activity"/>
    <property type="evidence" value="ECO:0007669"/>
    <property type="project" value="UniProtKB-KW"/>
</dbReference>
<evidence type="ECO:0000313" key="2">
    <source>
        <dbReference type="Proteomes" id="UP000239469"/>
    </source>
</evidence>
<organism evidence="1 2">
    <name type="scientific">Chromobacterium amazonense</name>
    <dbReference type="NCBI Taxonomy" id="1382803"/>
    <lineage>
        <taxon>Bacteria</taxon>
        <taxon>Pseudomonadati</taxon>
        <taxon>Pseudomonadota</taxon>
        <taxon>Betaproteobacteria</taxon>
        <taxon>Neisseriales</taxon>
        <taxon>Chromobacteriaceae</taxon>
        <taxon>Chromobacterium</taxon>
    </lineage>
</organism>
<proteinExistence type="predicted"/>
<dbReference type="Proteomes" id="UP000239469">
    <property type="component" value="Unassembled WGS sequence"/>
</dbReference>
<dbReference type="AlphaFoldDB" id="A0A2S9WZ94"/>
<dbReference type="RefSeq" id="WP_106078025.1">
    <property type="nucleotide sequence ID" value="NZ_MTBD01000037.1"/>
</dbReference>
<dbReference type="OrthoDB" id="6039430at2"/>
<dbReference type="EMBL" id="MTBD01000037">
    <property type="protein sequence ID" value="PRP68783.1"/>
    <property type="molecule type" value="Genomic_DNA"/>
</dbReference>
<gene>
    <name evidence="1" type="ORF">BUE93_20250</name>
</gene>
<sequence length="133" mass="15407">MGLDMYARSVKAEVLGDQQIDFNFNQLVDRGDADFKGDLAYWRKFNHLHGWMENLYVEKGGMAVFNCEAVRLMPQDIDRLERDMAAGKLRHTPGFFFGDDAIHPEDWAALRKFIADARAEFAKGRAVLYDSWW</sequence>
<keyword evidence="1" id="KW-0808">Transferase</keyword>
<name>A0A2S9WZ94_9NEIS</name>
<accession>A0A2S9WZ94</accession>
<evidence type="ECO:0000313" key="1">
    <source>
        <dbReference type="EMBL" id="PRP68783.1"/>
    </source>
</evidence>